<evidence type="ECO:0000313" key="1">
    <source>
        <dbReference type="EMBL" id="KIM88146.1"/>
    </source>
</evidence>
<dbReference type="InParanoid" id="A0A0C3GBX6"/>
<protein>
    <submittedName>
        <fullName evidence="1">Uncharacterized protein</fullName>
    </submittedName>
</protein>
<accession>A0A0C3GBX6</accession>
<keyword evidence="2" id="KW-1185">Reference proteome</keyword>
<proteinExistence type="predicted"/>
<gene>
    <name evidence="1" type="ORF">PILCRDRAFT_814058</name>
</gene>
<sequence>MTEQSQQRLLNMELYGVNFLLRSSREYSSVSALEVENNGWCNQTLWGQWTMHSCRYSS</sequence>
<reference evidence="1 2" key="1">
    <citation type="submission" date="2014-04" db="EMBL/GenBank/DDBJ databases">
        <authorList>
            <consortium name="DOE Joint Genome Institute"/>
            <person name="Kuo A."/>
            <person name="Tarkka M."/>
            <person name="Buscot F."/>
            <person name="Kohler A."/>
            <person name="Nagy L.G."/>
            <person name="Floudas D."/>
            <person name="Copeland A."/>
            <person name="Barry K.W."/>
            <person name="Cichocki N."/>
            <person name="Veneault-Fourrey C."/>
            <person name="LaButti K."/>
            <person name="Lindquist E.A."/>
            <person name="Lipzen A."/>
            <person name="Lundell T."/>
            <person name="Morin E."/>
            <person name="Murat C."/>
            <person name="Sun H."/>
            <person name="Tunlid A."/>
            <person name="Henrissat B."/>
            <person name="Grigoriev I.V."/>
            <person name="Hibbett D.S."/>
            <person name="Martin F."/>
            <person name="Nordberg H.P."/>
            <person name="Cantor M.N."/>
            <person name="Hua S.X."/>
        </authorList>
    </citation>
    <scope>NUCLEOTIDE SEQUENCE [LARGE SCALE GENOMIC DNA]</scope>
    <source>
        <strain evidence="1 2">F 1598</strain>
    </source>
</reference>
<dbReference type="HOGENOM" id="CLU_2979884_0_0_1"/>
<name>A0A0C3GBX6_PILCF</name>
<dbReference type="Proteomes" id="UP000054166">
    <property type="component" value="Unassembled WGS sequence"/>
</dbReference>
<dbReference type="AlphaFoldDB" id="A0A0C3GBX6"/>
<organism evidence="1 2">
    <name type="scientific">Piloderma croceum (strain F 1598)</name>
    <dbReference type="NCBI Taxonomy" id="765440"/>
    <lineage>
        <taxon>Eukaryota</taxon>
        <taxon>Fungi</taxon>
        <taxon>Dikarya</taxon>
        <taxon>Basidiomycota</taxon>
        <taxon>Agaricomycotina</taxon>
        <taxon>Agaricomycetes</taxon>
        <taxon>Agaricomycetidae</taxon>
        <taxon>Atheliales</taxon>
        <taxon>Atheliaceae</taxon>
        <taxon>Piloderma</taxon>
    </lineage>
</organism>
<dbReference type="EMBL" id="KN832977">
    <property type="protein sequence ID" value="KIM88146.1"/>
    <property type="molecule type" value="Genomic_DNA"/>
</dbReference>
<reference evidence="2" key="2">
    <citation type="submission" date="2015-01" db="EMBL/GenBank/DDBJ databases">
        <title>Evolutionary Origins and Diversification of the Mycorrhizal Mutualists.</title>
        <authorList>
            <consortium name="DOE Joint Genome Institute"/>
            <consortium name="Mycorrhizal Genomics Consortium"/>
            <person name="Kohler A."/>
            <person name="Kuo A."/>
            <person name="Nagy L.G."/>
            <person name="Floudas D."/>
            <person name="Copeland A."/>
            <person name="Barry K.W."/>
            <person name="Cichocki N."/>
            <person name="Veneault-Fourrey C."/>
            <person name="LaButti K."/>
            <person name="Lindquist E.A."/>
            <person name="Lipzen A."/>
            <person name="Lundell T."/>
            <person name="Morin E."/>
            <person name="Murat C."/>
            <person name="Riley R."/>
            <person name="Ohm R."/>
            <person name="Sun H."/>
            <person name="Tunlid A."/>
            <person name="Henrissat B."/>
            <person name="Grigoriev I.V."/>
            <person name="Hibbett D.S."/>
            <person name="Martin F."/>
        </authorList>
    </citation>
    <scope>NUCLEOTIDE SEQUENCE [LARGE SCALE GENOMIC DNA]</scope>
    <source>
        <strain evidence="2">F 1598</strain>
    </source>
</reference>
<evidence type="ECO:0000313" key="2">
    <source>
        <dbReference type="Proteomes" id="UP000054166"/>
    </source>
</evidence>